<accession>A0A2G9YHU4</accession>
<dbReference type="SUPFAM" id="SSF159283">
    <property type="entry name" value="Guanosine diphospho-D-mannose pyrophosphorylase/mannose-6-phosphate isomerase linker domain"/>
    <property type="match status" value="1"/>
</dbReference>
<dbReference type="Pfam" id="PF22640">
    <property type="entry name" value="ManC_GMP_beta-helix"/>
    <property type="match status" value="1"/>
</dbReference>
<proteinExistence type="inferred from homology"/>
<feature type="domain" description="MannoseP isomerase/GMP-like beta-helix" evidence="9">
    <location>
        <begin position="295"/>
        <end position="339"/>
    </location>
</feature>
<feature type="non-terminal residue" evidence="10">
    <location>
        <position position="368"/>
    </location>
</feature>
<organism evidence="10 11">
    <name type="scientific">Candidatus Sherwoodlollariibacterium unditelluris</name>
    <dbReference type="NCBI Taxonomy" id="1974757"/>
    <lineage>
        <taxon>Bacteria</taxon>
        <taxon>Pseudomonadati</taxon>
        <taxon>Candidatus Omnitrophota</taxon>
        <taxon>Candidatus Sherwoodlollariibacterium</taxon>
    </lineage>
</organism>
<keyword evidence="5" id="KW-0547">Nucleotide-binding</keyword>
<keyword evidence="3" id="KW-0808">Transferase</keyword>
<evidence type="ECO:0000256" key="5">
    <source>
        <dbReference type="ARBA" id="ARBA00022741"/>
    </source>
</evidence>
<dbReference type="FunFam" id="3.90.550.10:FF:000046">
    <property type="entry name" value="Mannose-1-phosphate guanylyltransferase (GDP)"/>
    <property type="match status" value="1"/>
</dbReference>
<dbReference type="Proteomes" id="UP000231292">
    <property type="component" value="Unassembled WGS sequence"/>
</dbReference>
<keyword evidence="6" id="KW-0342">GTP-binding</keyword>
<dbReference type="PANTHER" id="PTHR46390:SF1">
    <property type="entry name" value="MANNOSE-1-PHOSPHATE GUANYLYLTRANSFERASE"/>
    <property type="match status" value="1"/>
</dbReference>
<dbReference type="SUPFAM" id="SSF53448">
    <property type="entry name" value="Nucleotide-diphospho-sugar transferases"/>
    <property type="match status" value="1"/>
</dbReference>
<dbReference type="Gene3D" id="3.90.550.10">
    <property type="entry name" value="Spore Coat Polysaccharide Biosynthesis Protein SpsA, Chain A"/>
    <property type="match status" value="1"/>
</dbReference>
<evidence type="ECO:0000256" key="3">
    <source>
        <dbReference type="ARBA" id="ARBA00022679"/>
    </source>
</evidence>
<dbReference type="Pfam" id="PF00483">
    <property type="entry name" value="NTP_transferase"/>
    <property type="match status" value="1"/>
</dbReference>
<evidence type="ECO:0000259" key="9">
    <source>
        <dbReference type="Pfam" id="PF22640"/>
    </source>
</evidence>
<evidence type="ECO:0000256" key="6">
    <source>
        <dbReference type="ARBA" id="ARBA00023134"/>
    </source>
</evidence>
<dbReference type="CDD" id="cd02509">
    <property type="entry name" value="GDP-M1P_Guanylyltransferase"/>
    <property type="match status" value="1"/>
</dbReference>
<evidence type="ECO:0000256" key="1">
    <source>
        <dbReference type="ARBA" id="ARBA00006115"/>
    </source>
</evidence>
<name>A0A2G9YHU4_9BACT</name>
<protein>
    <recommendedName>
        <fullName evidence="2">mannose-1-phosphate guanylyltransferase</fullName>
        <ecNumber evidence="2">2.7.7.13</ecNumber>
    </recommendedName>
</protein>
<evidence type="ECO:0000256" key="4">
    <source>
        <dbReference type="ARBA" id="ARBA00022695"/>
    </source>
</evidence>
<keyword evidence="4" id="KW-0548">Nucleotidyltransferase</keyword>
<dbReference type="GO" id="GO:0004475">
    <property type="term" value="F:mannose-1-phosphate guanylyltransferase (GTP) activity"/>
    <property type="evidence" value="ECO:0007669"/>
    <property type="project" value="UniProtKB-EC"/>
</dbReference>
<dbReference type="EC" id="2.7.7.13" evidence="2"/>
<feature type="domain" description="Nucleotidyl transferase" evidence="8">
    <location>
        <begin position="4"/>
        <end position="277"/>
    </location>
</feature>
<evidence type="ECO:0000313" key="11">
    <source>
        <dbReference type="Proteomes" id="UP000231292"/>
    </source>
</evidence>
<evidence type="ECO:0000256" key="2">
    <source>
        <dbReference type="ARBA" id="ARBA00012387"/>
    </source>
</evidence>
<dbReference type="EMBL" id="PCRK01000159">
    <property type="protein sequence ID" value="PIP18817.1"/>
    <property type="molecule type" value="Genomic_DNA"/>
</dbReference>
<evidence type="ECO:0000259" key="8">
    <source>
        <dbReference type="Pfam" id="PF00483"/>
    </source>
</evidence>
<dbReference type="InterPro" id="IPR049577">
    <property type="entry name" value="GMPP_N"/>
</dbReference>
<dbReference type="GO" id="GO:0009298">
    <property type="term" value="P:GDP-mannose biosynthetic process"/>
    <property type="evidence" value="ECO:0007669"/>
    <property type="project" value="TreeGrafter"/>
</dbReference>
<dbReference type="InterPro" id="IPR029044">
    <property type="entry name" value="Nucleotide-diphossugar_trans"/>
</dbReference>
<dbReference type="InterPro" id="IPR054566">
    <property type="entry name" value="ManC/GMP-like_b-helix"/>
</dbReference>
<comment type="caution">
    <text evidence="10">The sequence shown here is derived from an EMBL/GenBank/DDBJ whole genome shotgun (WGS) entry which is preliminary data.</text>
</comment>
<dbReference type="PANTHER" id="PTHR46390">
    <property type="entry name" value="MANNOSE-1-PHOSPHATE GUANYLYLTRANSFERASE"/>
    <property type="match status" value="1"/>
</dbReference>
<dbReference type="AlphaFoldDB" id="A0A2G9YHU4"/>
<sequence length="368" mass="42007">MTYAVILAGGVGSRFWPFSRELEPKQFMRIIGEDSLLQSTIKRLKGVIEPKNIYIVTNNIYFYEVKEQIAKFRISDKNIILEPQGKNTAPAIGLSARLISKKDKEAILVVLPADHYIKDLGKFKQVIKRAIDCAKDNLLVTIGVRPVNPSTGYGYIKVKAASSVGCFRVDKFLEKPNLNKARLYIKNKNFFWNSGMFVWKASVYLKEVERYLPDLSKQLSLIKTKDDINNVWQRIKPISVDYGIMEHAKDIALIPADFYWTDLGSWDALAEIFPKDKKGNILSADTFNLNSEGLCVFSRGNRLISTIGLKDIVIADTPDALLVCRRDKTQDVKRLVEKLKLLKRREHLAHLTERRPWGSFTILEERVG</sequence>
<dbReference type="InterPro" id="IPR005835">
    <property type="entry name" value="NTP_transferase_dom"/>
</dbReference>
<evidence type="ECO:0000313" key="10">
    <source>
        <dbReference type="EMBL" id="PIP18817.1"/>
    </source>
</evidence>
<gene>
    <name evidence="10" type="ORF">COX41_06180</name>
</gene>
<evidence type="ECO:0000256" key="7">
    <source>
        <dbReference type="ARBA" id="ARBA00047343"/>
    </source>
</evidence>
<comment type="similarity">
    <text evidence="1">Belongs to the mannose-6-phosphate isomerase type 2 family.</text>
</comment>
<dbReference type="InterPro" id="IPR051161">
    <property type="entry name" value="Mannose-6P_isomerase_type2"/>
</dbReference>
<comment type="catalytic activity">
    <reaction evidence="7">
        <text>alpha-D-mannose 1-phosphate + GTP + H(+) = GDP-alpha-D-mannose + diphosphate</text>
        <dbReference type="Rhea" id="RHEA:15229"/>
        <dbReference type="ChEBI" id="CHEBI:15378"/>
        <dbReference type="ChEBI" id="CHEBI:33019"/>
        <dbReference type="ChEBI" id="CHEBI:37565"/>
        <dbReference type="ChEBI" id="CHEBI:57527"/>
        <dbReference type="ChEBI" id="CHEBI:58409"/>
        <dbReference type="EC" id="2.7.7.13"/>
    </reaction>
</comment>
<dbReference type="GO" id="GO:0005525">
    <property type="term" value="F:GTP binding"/>
    <property type="evidence" value="ECO:0007669"/>
    <property type="project" value="UniProtKB-KW"/>
</dbReference>
<reference evidence="10 11" key="1">
    <citation type="submission" date="2017-09" db="EMBL/GenBank/DDBJ databases">
        <title>Depth-based differentiation of microbial function through sediment-hosted aquifers and enrichment of novel symbionts in the deep terrestrial subsurface.</title>
        <authorList>
            <person name="Probst A.J."/>
            <person name="Ladd B."/>
            <person name="Jarett J.K."/>
            <person name="Geller-Mcgrath D.E."/>
            <person name="Sieber C.M."/>
            <person name="Emerson J.B."/>
            <person name="Anantharaman K."/>
            <person name="Thomas B.C."/>
            <person name="Malmstrom R."/>
            <person name="Stieglmeier M."/>
            <person name="Klingl A."/>
            <person name="Woyke T."/>
            <person name="Ryan C.M."/>
            <person name="Banfield J.F."/>
        </authorList>
    </citation>
    <scope>NUCLEOTIDE SEQUENCE [LARGE SCALE GENOMIC DNA]</scope>
    <source>
        <strain evidence="10">CG23_combo_of_CG06-09_8_20_14_all_41_10</strain>
    </source>
</reference>